<comment type="caution">
    <text evidence="13">The sequence shown here is derived from an EMBL/GenBank/DDBJ whole genome shotgun (WGS) entry which is preliminary data.</text>
</comment>
<feature type="compositionally biased region" description="Basic and acidic residues" evidence="10">
    <location>
        <begin position="708"/>
        <end position="722"/>
    </location>
</feature>
<dbReference type="SMART" id="SM00490">
    <property type="entry name" value="HELICc"/>
    <property type="match status" value="1"/>
</dbReference>
<sequence>MDELSTEFNFFLRHLGHEVIFMGNRLRTEVEKSMSTFEDNRNAKKYCFKLAKALVQVSQNAMKLIKDLKSNIKDPDLDPGYRQVFELLKNHIEKPFENLPKIDFKSELDKISQTSLHLDDNVKTEQLKDIENSKSSNSLDIVGYNSDNYEYNLIPSYDETFDKETTASSDGIPETSNNQIITNSNYDNVKVQNDVNLPDPKSVDVQCESDDDSAFSRETIYDNRNINEIEMDITQRHTNESTNSEQFFASIEKEVSLDCNREIESVKSDSMEESDNTTHKSDDDIVNGKLSYVDSTISKRIRKRLTSTPRKEIFALFKERLLKWRERKTQKEKRQLTSSSDEEKRYDTHKRKKRLKMSSAKEKSLSSDDDSSQVKPVKKKKYVRVLESESDETEELENKTYTSPDSSPVINPCRQKSPFKHDTDSEEQSNRKMAKIYEACNTDWSNKQLKNELSLNKEKTNEIANYGQPQLNDKDRDELLNMLIEKCSKPLNFKESQNITTIINDEQKEELSKVFINYLKTTNLEIEDSKICFEELFAEFEESLNKDTGSESESLLDVLREEIFEPEPTELTFNPLKQQALKAYKDLMEENDTMDLSSSSESSDGDELFKVFEREDKKLEQNLRVQFGINKDLTVDLVPLDMSKFNLEDYQVKFSNFQRKYDADEYLFNLSNIFKRISAKSSKKVRTKSKGFSLQSSSDDIGFSDDNHLDFSDDNQCENHSDDNEESDFTNEANLLLDDIMNSSDESLTSGSDSDSKKHEKLPKKKENKSEFEDELVEEKKNKEKVKNAELDSSDEEDFVGVKKVKKTRYDRLFNTLSSTTDESETDQKLKRKKIKKNAKKKPQKNNVLENSKLSSISLLSNSSDSDFEIIERTQNVILLSDDDDDDDCSSKKMKGRRNIRALVEDRDLAEATQKANNEERERIKRLQEREKVKESLSQSFSQSQTSMNEEEEFPLVLDVFKNTEIKVHPKITRKLKPHQRNGVQFMWDSCYESIEQLNSGYKGSGCILAHCMGLGKTLQALALIQALFANSEITKTKHVLVVCPLSTVANWKNEYNLAYSDIKHNCVKLYTIEDKKAASKRFSIASKWWKTGGVLILGYECFGLMINEDKLKKCENQGSCDSDSILKALVNPGPDLIFCDEGHLLRNKQSQRSLALNRLKSRRRIVLTGTPLQNNLLEYYYMVNFVKPNLLGTEREYKTNFVNPINNGQFEDSTAEDIMFMKKRTHVLHKILNRTVQRVEDTELKQYLPKLVDQAVFVNLSNLQVILYNAYLDILNSRPIVYTKTGNISHKNFLADIQILQYICSHPNVLKIAQANSRAKIKEQDVIDDNLEVVLDDRILTRKDWSKDILPNDEIEHSKAGTKVTIALKIIQEAIAIEDKVLLFANSLAEMENIEFFLKRDLSFEKDRDYYRMDGTVNPEIRTRLCEQFNNPVNKEIKVFILSTRVGGLGLNLTAANRVIIMNVNWNPSYDTQSVFRAFRLGQNKPVYVYRLVAIDTMEEKMYQKVVTKLAVAHRVVDKYQITRHYTAADIQEYYSVRPTIDKERPTPNVPEDRILAKLLQQYLQLYRWHEHQALLANRPEEDLNEQQKNAAWEEFNSRPSFDPVQITQPTTSVGNTSLKPPFTNQVNHSYLNYGINYNSIISFDHNYSLPQPQNKRYVPVNPNSEIALNPYHWFYRLQPFNKVYRSLLFNNRKSSDDFETPKMDRAKTDILHRTFPIVTPKVINKHGRGVSINTMPNSQTKTLQVIKPSKEVLGKETDEISHKKLIETFIKTTSPVTNTDSKHLNSTKENEKHRYSTTKQNSNFQERNKRKSKTMVIKTQKKQIDLCDIMQQQIQKAFKNIRNQNVPLSKKSVFLMEKLNDVTLQDGPSPTVAKEACKTVGHLRLVGNQIQPQYKELNDTMPRVNPPSVLAEEVRTMDQNPVKSQNTSPTVIRVKKFGIYDKMKNRRLSFRQDTPTYYRMKKLKDPELVNNQRSPLTNQVISSQKNPENDINIRPLCNNPLPNEIEASAIFKNDSKKRDILSSSVEQIVKNQVKKGPLLPSRIPISGRNKNVVVKQYTPIDLKKIEIRNRKAIQRLVNNQWRPFVSESNVKEIEVSPKIVAPNKTKVGSSKIVSPHFANRGVYSANIRMDATQTPRIPTNNIQANFKETQSYDEIPAVNKSGSARTYGLKTVDKPSMVKKNNMASRVAVTNEIPNRTNYLINQQMPEKNSSNNSLVDQIVRMV</sequence>
<feature type="domain" description="Helicase C-terminal" evidence="12">
    <location>
        <begin position="1370"/>
        <end position="1533"/>
    </location>
</feature>
<keyword evidence="7" id="KW-0238">DNA-binding</keyword>
<evidence type="ECO:0000256" key="6">
    <source>
        <dbReference type="ARBA" id="ARBA00022840"/>
    </source>
</evidence>
<dbReference type="SMART" id="SM00487">
    <property type="entry name" value="DEXDc"/>
    <property type="match status" value="1"/>
</dbReference>
<evidence type="ECO:0000256" key="3">
    <source>
        <dbReference type="ARBA" id="ARBA00022741"/>
    </source>
</evidence>
<evidence type="ECO:0000259" key="12">
    <source>
        <dbReference type="PROSITE" id="PS51194"/>
    </source>
</evidence>
<evidence type="ECO:0000313" key="14">
    <source>
        <dbReference type="Proteomes" id="UP001566132"/>
    </source>
</evidence>
<keyword evidence="4" id="KW-0378">Hydrolase</keyword>
<evidence type="ECO:0000256" key="4">
    <source>
        <dbReference type="ARBA" id="ARBA00022801"/>
    </source>
</evidence>
<dbReference type="GO" id="GO:0003677">
    <property type="term" value="F:DNA binding"/>
    <property type="evidence" value="ECO:0007669"/>
    <property type="project" value="UniProtKB-KW"/>
</dbReference>
<dbReference type="Gene3D" id="3.40.50.300">
    <property type="entry name" value="P-loop containing nucleotide triphosphate hydrolases"/>
    <property type="match status" value="1"/>
</dbReference>
<dbReference type="InterPro" id="IPR014001">
    <property type="entry name" value="Helicase_ATP-bd"/>
</dbReference>
<dbReference type="InterPro" id="IPR000330">
    <property type="entry name" value="SNF2_N"/>
</dbReference>
<feature type="compositionally biased region" description="Basic and acidic residues" evidence="10">
    <location>
        <begin position="1782"/>
        <end position="1796"/>
    </location>
</feature>
<dbReference type="Gene3D" id="3.40.50.10810">
    <property type="entry name" value="Tandem AAA-ATPase domain"/>
    <property type="match status" value="1"/>
</dbReference>
<accession>A0ABD1ESB6</accession>
<feature type="region of interest" description="Disordered" evidence="10">
    <location>
        <begin position="820"/>
        <end position="849"/>
    </location>
</feature>
<keyword evidence="9" id="KW-0175">Coiled coil</keyword>
<dbReference type="EMBL" id="JBDJPC010000005">
    <property type="protein sequence ID" value="KAL1501679.1"/>
    <property type="molecule type" value="Genomic_DNA"/>
</dbReference>
<feature type="region of interest" description="Disordered" evidence="10">
    <location>
        <begin position="164"/>
        <end position="185"/>
    </location>
</feature>
<dbReference type="PANTHER" id="PTHR45797">
    <property type="entry name" value="RAD54-LIKE"/>
    <property type="match status" value="1"/>
</dbReference>
<dbReference type="Pfam" id="PF00271">
    <property type="entry name" value="Helicase_C"/>
    <property type="match status" value="1"/>
</dbReference>
<name>A0ABD1ESB6_HYPHA</name>
<keyword evidence="5" id="KW-0347">Helicase</keyword>
<feature type="coiled-coil region" evidence="9">
    <location>
        <begin position="909"/>
        <end position="937"/>
    </location>
</feature>
<dbReference type="InterPro" id="IPR038718">
    <property type="entry name" value="SNF2-like_sf"/>
</dbReference>
<feature type="compositionally biased region" description="Basic and acidic residues" evidence="10">
    <location>
        <begin position="266"/>
        <end position="283"/>
    </location>
</feature>
<dbReference type="PROSITE" id="PS51194">
    <property type="entry name" value="HELICASE_CTER"/>
    <property type="match status" value="1"/>
</dbReference>
<comment type="similarity">
    <text evidence="2">Belongs to the SNF2/RAD54 helicase family.</text>
</comment>
<evidence type="ECO:0000256" key="8">
    <source>
        <dbReference type="ARBA" id="ARBA00023242"/>
    </source>
</evidence>
<dbReference type="GO" id="GO:0005524">
    <property type="term" value="F:ATP binding"/>
    <property type="evidence" value="ECO:0007669"/>
    <property type="project" value="UniProtKB-KW"/>
</dbReference>
<dbReference type="PANTHER" id="PTHR45797:SF3">
    <property type="entry name" value="TRANSCRIPTIONAL REGULATOR ATRX HOMOLOG"/>
    <property type="match status" value="1"/>
</dbReference>
<organism evidence="13 14">
    <name type="scientific">Hypothenemus hampei</name>
    <name type="common">Coffee berry borer</name>
    <dbReference type="NCBI Taxonomy" id="57062"/>
    <lineage>
        <taxon>Eukaryota</taxon>
        <taxon>Metazoa</taxon>
        <taxon>Ecdysozoa</taxon>
        <taxon>Arthropoda</taxon>
        <taxon>Hexapoda</taxon>
        <taxon>Insecta</taxon>
        <taxon>Pterygota</taxon>
        <taxon>Neoptera</taxon>
        <taxon>Endopterygota</taxon>
        <taxon>Coleoptera</taxon>
        <taxon>Polyphaga</taxon>
        <taxon>Cucujiformia</taxon>
        <taxon>Curculionidae</taxon>
        <taxon>Scolytinae</taxon>
        <taxon>Hypothenemus</taxon>
    </lineage>
</organism>
<evidence type="ECO:0000256" key="10">
    <source>
        <dbReference type="SAM" id="MobiDB-lite"/>
    </source>
</evidence>
<evidence type="ECO:0000256" key="9">
    <source>
        <dbReference type="SAM" id="Coils"/>
    </source>
</evidence>
<feature type="region of interest" description="Disordered" evidence="10">
    <location>
        <begin position="1778"/>
        <end position="1814"/>
    </location>
</feature>
<feature type="region of interest" description="Disordered" evidence="10">
    <location>
        <begin position="708"/>
        <end position="727"/>
    </location>
</feature>
<feature type="compositionally biased region" description="Basic residues" evidence="10">
    <location>
        <begin position="830"/>
        <end position="844"/>
    </location>
</feature>
<dbReference type="GO" id="GO:0005634">
    <property type="term" value="C:nucleus"/>
    <property type="evidence" value="ECO:0007669"/>
    <property type="project" value="UniProtKB-SubCell"/>
</dbReference>
<feature type="compositionally biased region" description="Basic and acidic residues" evidence="10">
    <location>
        <begin position="328"/>
        <end position="346"/>
    </location>
</feature>
<dbReference type="PROSITE" id="PS51192">
    <property type="entry name" value="HELICASE_ATP_BIND_1"/>
    <property type="match status" value="1"/>
</dbReference>
<keyword evidence="14" id="KW-1185">Reference proteome</keyword>
<feature type="compositionally biased region" description="Polar residues" evidence="10">
    <location>
        <begin position="166"/>
        <end position="185"/>
    </location>
</feature>
<feature type="region of interest" description="Disordered" evidence="10">
    <location>
        <begin position="743"/>
        <end position="796"/>
    </location>
</feature>
<evidence type="ECO:0000313" key="13">
    <source>
        <dbReference type="EMBL" id="KAL1501679.1"/>
    </source>
</evidence>
<evidence type="ECO:0000256" key="1">
    <source>
        <dbReference type="ARBA" id="ARBA00004123"/>
    </source>
</evidence>
<dbReference type="Proteomes" id="UP001566132">
    <property type="component" value="Unassembled WGS sequence"/>
</dbReference>
<feature type="compositionally biased region" description="Basic and acidic residues" evidence="10">
    <location>
        <begin position="778"/>
        <end position="790"/>
    </location>
</feature>
<gene>
    <name evidence="13" type="ORF">ABEB36_006965</name>
</gene>
<proteinExistence type="inferred from homology"/>
<evidence type="ECO:0008006" key="15">
    <source>
        <dbReference type="Google" id="ProtNLM"/>
    </source>
</evidence>
<dbReference type="GO" id="GO:0016787">
    <property type="term" value="F:hydrolase activity"/>
    <property type="evidence" value="ECO:0007669"/>
    <property type="project" value="UniProtKB-KW"/>
</dbReference>
<feature type="domain" description="Helicase ATP-binding" evidence="11">
    <location>
        <begin position="998"/>
        <end position="1190"/>
    </location>
</feature>
<keyword evidence="3" id="KW-0547">Nucleotide-binding</keyword>
<keyword evidence="6" id="KW-0067">ATP-binding</keyword>
<dbReference type="CDD" id="cd18793">
    <property type="entry name" value="SF2_C_SNF"/>
    <property type="match status" value="1"/>
</dbReference>
<dbReference type="InterPro" id="IPR001650">
    <property type="entry name" value="Helicase_C-like"/>
</dbReference>
<feature type="compositionally biased region" description="Basic residues" evidence="10">
    <location>
        <begin position="347"/>
        <end position="356"/>
    </location>
</feature>
<evidence type="ECO:0000256" key="5">
    <source>
        <dbReference type="ARBA" id="ARBA00022806"/>
    </source>
</evidence>
<evidence type="ECO:0000256" key="2">
    <source>
        <dbReference type="ARBA" id="ARBA00007025"/>
    </source>
</evidence>
<evidence type="ECO:0000259" key="11">
    <source>
        <dbReference type="PROSITE" id="PS51192"/>
    </source>
</evidence>
<reference evidence="13 14" key="1">
    <citation type="submission" date="2024-05" db="EMBL/GenBank/DDBJ databases">
        <title>Genetic variation in Jamaican populations of the coffee berry borer (Hypothenemus hampei).</title>
        <authorList>
            <person name="Errbii M."/>
            <person name="Myrie A."/>
        </authorList>
    </citation>
    <scope>NUCLEOTIDE SEQUENCE [LARGE SCALE GENOMIC DNA]</scope>
    <source>
        <strain evidence="13">JA-Hopewell-2020-01-JO</strain>
        <tissue evidence="13">Whole body</tissue>
    </source>
</reference>
<evidence type="ECO:0000256" key="7">
    <source>
        <dbReference type="ARBA" id="ARBA00023125"/>
    </source>
</evidence>
<feature type="region of interest" description="Disordered" evidence="10">
    <location>
        <begin position="328"/>
        <end position="430"/>
    </location>
</feature>
<dbReference type="InterPro" id="IPR049730">
    <property type="entry name" value="SNF2/RAD54-like_C"/>
</dbReference>
<dbReference type="Pfam" id="PF00176">
    <property type="entry name" value="SNF2-rel_dom"/>
    <property type="match status" value="1"/>
</dbReference>
<comment type="subcellular location">
    <subcellularLocation>
        <location evidence="1">Nucleus</location>
    </subcellularLocation>
</comment>
<dbReference type="GO" id="GO:0004386">
    <property type="term" value="F:helicase activity"/>
    <property type="evidence" value="ECO:0007669"/>
    <property type="project" value="UniProtKB-KW"/>
</dbReference>
<dbReference type="InterPro" id="IPR027417">
    <property type="entry name" value="P-loop_NTPase"/>
</dbReference>
<keyword evidence="8" id="KW-0539">Nucleus</keyword>
<dbReference type="SUPFAM" id="SSF52540">
    <property type="entry name" value="P-loop containing nucleoside triphosphate hydrolases"/>
    <property type="match status" value="2"/>
</dbReference>
<feature type="compositionally biased region" description="Low complexity" evidence="10">
    <location>
        <begin position="743"/>
        <end position="753"/>
    </location>
</feature>
<feature type="compositionally biased region" description="Polar residues" evidence="10">
    <location>
        <begin position="399"/>
        <end position="409"/>
    </location>
</feature>
<dbReference type="InterPro" id="IPR044574">
    <property type="entry name" value="ARIP4-like"/>
</dbReference>
<protein>
    <recommendedName>
        <fullName evidence="15">Transcriptional regulator ATRX</fullName>
    </recommendedName>
</protein>
<feature type="region of interest" description="Disordered" evidence="10">
    <location>
        <begin position="266"/>
        <end position="285"/>
    </location>
</feature>